<dbReference type="InterPro" id="IPR043502">
    <property type="entry name" value="DNA/RNA_pol_sf"/>
</dbReference>
<comment type="caution">
    <text evidence="3">The sequence shown here is derived from an EMBL/GenBank/DDBJ whole genome shotgun (WGS) entry which is preliminary data.</text>
</comment>
<dbReference type="PROSITE" id="PS50878">
    <property type="entry name" value="RT_POL"/>
    <property type="match status" value="1"/>
</dbReference>
<protein>
    <submittedName>
        <fullName evidence="3">TATE DNA transposon protein</fullName>
    </submittedName>
</protein>
<organism evidence="3 4">
    <name type="scientific">Trypanosoma theileri</name>
    <dbReference type="NCBI Taxonomy" id="67003"/>
    <lineage>
        <taxon>Eukaryota</taxon>
        <taxon>Discoba</taxon>
        <taxon>Euglenozoa</taxon>
        <taxon>Kinetoplastea</taxon>
        <taxon>Metakinetoplastina</taxon>
        <taxon>Trypanosomatida</taxon>
        <taxon>Trypanosomatidae</taxon>
        <taxon>Trypanosoma</taxon>
    </lineage>
</organism>
<dbReference type="SUPFAM" id="SSF56672">
    <property type="entry name" value="DNA/RNA polymerases"/>
    <property type="match status" value="1"/>
</dbReference>
<reference evidence="3 4" key="1">
    <citation type="submission" date="2017-03" db="EMBL/GenBank/DDBJ databases">
        <title>An alternative strategy for trypanosome survival in the mammalian bloodstream revealed through genome and transcriptome analysis of the ubiquitous bovine parasite Trypanosoma (Megatrypanum) theileri.</title>
        <authorList>
            <person name="Kelly S."/>
            <person name="Ivens A."/>
            <person name="Mott A."/>
            <person name="O'Neill E."/>
            <person name="Emms D."/>
            <person name="Macleod O."/>
            <person name="Voorheis P."/>
            <person name="Matthews J."/>
            <person name="Matthews K."/>
            <person name="Carrington M."/>
        </authorList>
    </citation>
    <scope>NUCLEOTIDE SEQUENCE [LARGE SCALE GENOMIC DNA]</scope>
    <source>
        <strain evidence="3">Edinburgh</strain>
    </source>
</reference>
<proteinExistence type="predicted"/>
<dbReference type="OrthoDB" id="276769at2759"/>
<gene>
    <name evidence="3" type="ORF">TM35_000102710</name>
</gene>
<dbReference type="Proteomes" id="UP000192257">
    <property type="component" value="Unassembled WGS sequence"/>
</dbReference>
<evidence type="ECO:0000313" key="3">
    <source>
        <dbReference type="EMBL" id="ORC90003.1"/>
    </source>
</evidence>
<dbReference type="RefSeq" id="XP_028884069.1">
    <property type="nucleotide sequence ID" value="XM_029024762.1"/>
</dbReference>
<evidence type="ECO:0000256" key="1">
    <source>
        <dbReference type="SAM" id="MobiDB-lite"/>
    </source>
</evidence>
<keyword evidence="4" id="KW-1185">Reference proteome</keyword>
<evidence type="ECO:0000313" key="4">
    <source>
        <dbReference type="Proteomes" id="UP000192257"/>
    </source>
</evidence>
<name>A0A1X0NZU3_9TRYP</name>
<dbReference type="GeneID" id="39984542"/>
<dbReference type="VEuPathDB" id="TriTrypDB:TM35_000102710"/>
<feature type="domain" description="Reverse transcriptase" evidence="2">
    <location>
        <begin position="108"/>
        <end position="304"/>
    </location>
</feature>
<feature type="region of interest" description="Disordered" evidence="1">
    <location>
        <begin position="476"/>
        <end position="503"/>
    </location>
</feature>
<evidence type="ECO:0000259" key="2">
    <source>
        <dbReference type="PROSITE" id="PS50878"/>
    </source>
</evidence>
<sequence>MPTAHTTTKDFLEKALRFMTANLFDGLLTSRTIKKAQLSMTDTRRAVEMGKFELVPNVVVAPHCSFPLDATAQLQAECRDSSPIDHNGISITAQTHTTPSHRDDAHPEHRKNGRLPVGFHGVNVFTVAEMKGRRRLITEPHLNGVISKAEIPRCEYPSRLERRQKLRYARYMLQIDFEAFYDSIPLMEEGLRNKFVFRARDGALYRLRTLPTGARWSVAVGQAVAWTIVDVDTRCTILTMIDNILIAAPAGEEVEFVRTVRQIVDRMEIANLCTSPSRAELRSWTDSVMLAEATKTTVFLGEEFTWLEGERKVRNSIKTVSKLKLGLVRQPHRSFTCREFASNVSLILYALHTTRLNPASAFNLLRAYRGVYRQVDRGRGWDEPIPYLDPGVRHTMMTLAAKLVQNPYWTIAEEVTATYNEDDYNVICFTDASADGWGAIVVTNTPTPPRSENKTDDTWTPHTAIYQQRWIHDLNPPPPQRTHLGHQGGARQAPHSSDTFNARHSAHAEPRAIHLLLQHLERQGVIVPGASFAHNETVANDETRNADTDLTVHGPRRRPFRVAVVTDHFPIAHAQRRLNGFGGIGRGYALNRLFKYTNDLFHRKAVQVVFFYIAGPRNPADHCSRNFGVDDGTASISSHPANDCLVPLLRTTFGPICKGQSEAEKPIVIVEGNVDM</sequence>
<dbReference type="InterPro" id="IPR000477">
    <property type="entry name" value="RT_dom"/>
</dbReference>
<feature type="region of interest" description="Disordered" evidence="1">
    <location>
        <begin position="93"/>
        <end position="113"/>
    </location>
</feature>
<accession>A0A1X0NZU3</accession>
<dbReference type="AlphaFoldDB" id="A0A1X0NZU3"/>
<dbReference type="EMBL" id="NBCO01000010">
    <property type="protein sequence ID" value="ORC90003.1"/>
    <property type="molecule type" value="Genomic_DNA"/>
</dbReference>